<dbReference type="STRING" id="553469.SAMN04487947_3531"/>
<evidence type="ECO:0000313" key="2">
    <source>
        <dbReference type="EMBL" id="SFR68955.1"/>
    </source>
</evidence>
<keyword evidence="3" id="KW-1185">Reference proteome</keyword>
<dbReference type="InterPro" id="IPR006521">
    <property type="entry name" value="Tail_protein_I"/>
</dbReference>
<dbReference type="EMBL" id="FOYT01000004">
    <property type="protein sequence ID" value="SFR68955.1"/>
    <property type="molecule type" value="Genomic_DNA"/>
</dbReference>
<protein>
    <submittedName>
        <fullName evidence="2">Phage tail protein, P2 protein I family</fullName>
    </submittedName>
</protein>
<accession>A0A1I6IQD2</accession>
<dbReference type="NCBIfam" id="TIGR02242">
    <property type="entry name" value="tail_TIGR02242"/>
    <property type="match status" value="1"/>
</dbReference>
<reference evidence="3" key="1">
    <citation type="submission" date="2016-10" db="EMBL/GenBank/DDBJ databases">
        <authorList>
            <person name="Varghese N."/>
            <person name="Submissions S."/>
        </authorList>
    </citation>
    <scope>NUCLEOTIDE SEQUENCE [LARGE SCALE GENOMIC DNA]</scope>
    <source>
        <strain evidence="3">CGMCC 1.7736</strain>
    </source>
</reference>
<sequence length="791" mass="85071">MTRDFTVVDTATPGEWEAWTRENVVLTDEGVELARAAAPTFVAPVRRWTEAFASARPIDIDVTATGDEYVLTADGRLFRAVCGSDSFRPVRCEDLRSDGKSPTGLCVAGDSLYVVGTRRVAATDDESTDDGVERLRTVGYVHSLSVHSLQTRWVLSGDEWAADDDAPGTAEGFVEPTRVVNGPDETVYVLDRGSDTDRGFVARVSERAEVNHLVRELRAPVDLAVTADGAIAVLVGGDSEAALFGWYPDGSEPDGDPVELPVASATSIEWLGDGAFVLGVGPDAPSEKTLYRYDPETNAADPLTSYQHSCVRLRRGPWGAVDPQLYAIDGAEGAVWVLDPAETVEIVGGAYVGRLTTRYDFGALDADWYRLALELGTQPPGTRVVLRYAATNADAVPSDPEGGGDGVAEGGVDGPSEDGGGGSEDADGMGDADGPVSICEPSDDADDEPGPVWATADSGYPNHVLVEPNGRRYLWVRLELHGDRFHTPRVDRLKLSVTHDSYLDYLPAIYETDEESADFLARYLTVFEDTYADIDHHVATLTEYFDPESVPSSHLSWLGSWLSVAEDDAWSDWSRRELVAQAPNLFRERGTRRGLRRLLDIFLGGIPIESGAEPPTGAGEEAGVARPAEPRVNGGEGDEAGHGHFVWLLEYWDVADVADADSDCDAAEGSCEALRAERASGDDAESPFDAVLCCPQEFVVLVGPTVDADARAAIRRLVEAQQPAHAVGRTVHLRPWSRLGGHVLLGVNSRLPDPSFTVAESNLGWDSVVGTAESDAELGWQSRLGSDFELS</sequence>
<dbReference type="Pfam" id="PF09684">
    <property type="entry name" value="Tail_P2_I"/>
    <property type="match status" value="1"/>
</dbReference>
<name>A0A1I6IQD2_9EURY</name>
<dbReference type="OrthoDB" id="202878at2157"/>
<organism evidence="2 3">
    <name type="scientific">Halogeometricum rufum</name>
    <dbReference type="NCBI Taxonomy" id="553469"/>
    <lineage>
        <taxon>Archaea</taxon>
        <taxon>Methanobacteriati</taxon>
        <taxon>Methanobacteriota</taxon>
        <taxon>Stenosarchaea group</taxon>
        <taxon>Halobacteria</taxon>
        <taxon>Halobacteriales</taxon>
        <taxon>Haloferacaceae</taxon>
        <taxon>Halogeometricum</taxon>
    </lineage>
</organism>
<evidence type="ECO:0000256" key="1">
    <source>
        <dbReference type="SAM" id="MobiDB-lite"/>
    </source>
</evidence>
<dbReference type="SUPFAM" id="SSF75011">
    <property type="entry name" value="3-carboxy-cis,cis-mucoante lactonizing enzyme"/>
    <property type="match status" value="1"/>
</dbReference>
<feature type="region of interest" description="Disordered" evidence="1">
    <location>
        <begin position="394"/>
        <end position="456"/>
    </location>
</feature>
<feature type="compositionally biased region" description="Gly residues" evidence="1">
    <location>
        <begin position="401"/>
        <end position="423"/>
    </location>
</feature>
<proteinExistence type="predicted"/>
<dbReference type="AlphaFoldDB" id="A0A1I6IQD2"/>
<dbReference type="Proteomes" id="UP000198531">
    <property type="component" value="Unassembled WGS sequence"/>
</dbReference>
<gene>
    <name evidence="2" type="ORF">SAMN04487947_3531</name>
</gene>
<dbReference type="RefSeq" id="WP_089810082.1">
    <property type="nucleotide sequence ID" value="NZ_FOYT01000004.1"/>
</dbReference>
<evidence type="ECO:0000313" key="3">
    <source>
        <dbReference type="Proteomes" id="UP000198531"/>
    </source>
</evidence>
<dbReference type="InterPro" id="IPR011748">
    <property type="entry name" value="Unchr_phage_tail-like"/>
</dbReference>
<feature type="region of interest" description="Disordered" evidence="1">
    <location>
        <begin position="610"/>
        <end position="637"/>
    </location>
</feature>